<evidence type="ECO:0000256" key="1">
    <source>
        <dbReference type="SAM" id="SignalP"/>
    </source>
</evidence>
<feature type="chain" id="PRO_5042691626" evidence="1">
    <location>
        <begin position="19"/>
        <end position="392"/>
    </location>
</feature>
<dbReference type="EMBL" id="QSCO01000007">
    <property type="protein sequence ID" value="RGY07810.1"/>
    <property type="molecule type" value="Genomic_DNA"/>
</dbReference>
<dbReference type="Proteomes" id="UP000283426">
    <property type="component" value="Unassembled WGS sequence"/>
</dbReference>
<reference evidence="2" key="2">
    <citation type="submission" date="2022-01" db="EMBL/GenBank/DDBJ databases">
        <title>Collection of gut derived symbiotic bacterial strains cultured from healthy donors.</title>
        <authorList>
            <person name="Lin H."/>
            <person name="Kohout C."/>
            <person name="Waligurski E."/>
            <person name="Pamer E.G."/>
        </authorList>
    </citation>
    <scope>NUCLEOTIDE SEQUENCE</scope>
    <source>
        <strain evidence="2">DFI.1.149</strain>
    </source>
</reference>
<dbReference type="SUPFAM" id="SSF50956">
    <property type="entry name" value="Thermostable phytase (3-phytase)"/>
    <property type="match status" value="1"/>
</dbReference>
<dbReference type="Gene3D" id="2.120.10.30">
    <property type="entry name" value="TolB, C-terminal domain"/>
    <property type="match status" value="1"/>
</dbReference>
<dbReference type="RefSeq" id="WP_013612419.1">
    <property type="nucleotide sequence ID" value="NZ_CABJFF010000001.1"/>
</dbReference>
<dbReference type="GeneID" id="61275462"/>
<reference evidence="7 8" key="1">
    <citation type="submission" date="2018-08" db="EMBL/GenBank/DDBJ databases">
        <title>A genome reference for cultivated species of the human gut microbiota.</title>
        <authorList>
            <person name="Zou Y."/>
            <person name="Xue W."/>
            <person name="Luo G."/>
        </authorList>
    </citation>
    <scope>NUCLEOTIDE SEQUENCE [LARGE SCALE GENOMIC DNA]</scope>
    <source>
        <strain evidence="5 7">AF14-6AC</strain>
        <strain evidence="4 8">AF16-14</strain>
        <strain evidence="6 9">OF03-11</strain>
    </source>
</reference>
<dbReference type="Proteomes" id="UP001212263">
    <property type="component" value="Unassembled WGS sequence"/>
</dbReference>
<name>A0A1Y3Y9L9_9BACT</name>
<protein>
    <submittedName>
        <fullName evidence="6">6-bladed beta-propeller</fullName>
    </submittedName>
</protein>
<evidence type="ECO:0000313" key="6">
    <source>
        <dbReference type="EMBL" id="RGY07810.1"/>
    </source>
</evidence>
<dbReference type="Pfam" id="PF17170">
    <property type="entry name" value="DUF5128"/>
    <property type="match status" value="1"/>
</dbReference>
<dbReference type="Proteomes" id="UP000284434">
    <property type="component" value="Unassembled WGS sequence"/>
</dbReference>
<gene>
    <name evidence="5" type="ORF">DWW24_01620</name>
    <name evidence="4" type="ORF">DWW57_15545</name>
    <name evidence="6" type="ORF">DXA53_06815</name>
    <name evidence="2" type="ORF">L0P03_17715</name>
    <name evidence="3" type="ORF">PN645_18935</name>
</gene>
<dbReference type="EMBL" id="JAQMRD010000041">
    <property type="protein sequence ID" value="MDB9225055.1"/>
    <property type="molecule type" value="Genomic_DNA"/>
</dbReference>
<feature type="signal peptide" evidence="1">
    <location>
        <begin position="1"/>
        <end position="18"/>
    </location>
</feature>
<dbReference type="Proteomes" id="UP000284243">
    <property type="component" value="Unassembled WGS sequence"/>
</dbReference>
<dbReference type="InterPro" id="IPR011042">
    <property type="entry name" value="6-blade_b-propeller_TolB-like"/>
</dbReference>
<evidence type="ECO:0000313" key="2">
    <source>
        <dbReference type="EMBL" id="MCG4961661.1"/>
    </source>
</evidence>
<sequence>MQNILFFLLCALLTGCHAGTSRPELPEMVEYSGPNASSLRTFIESIEVIKLDHRESITVGAYNAIRSDSNSFYVGDMLNGSNLVYRFDRKGEFLDSIGKIGRAPGEYLGLSDFYSDPETDELYILSGQDVQLYRYHKNGRFIDQREVPDRTQSFIKLGPQFWFYEGYNNGKYPERLTQTDSALQVMGKYLPMETRTLEASIGPLLTQHRNEAYLFTALEPVIYRIIPGSAVPFLKFDFGKYNVPESYWETENAMQAFTDLSQKGFISIAGFMMNDDYIVTELNQQTGMEDSECYYLLGIKERHNGKWNWIRQRAEENKLIADNQPAPKVSNRPEWYAKKLKGFTQDGKLMIFLSGYELERLTAKDRQLIQNPEILENADPEMDMFLFLCSLK</sequence>
<evidence type="ECO:0000313" key="3">
    <source>
        <dbReference type="EMBL" id="MDB9225055.1"/>
    </source>
</evidence>
<evidence type="ECO:0000313" key="4">
    <source>
        <dbReference type="EMBL" id="RGU54603.1"/>
    </source>
</evidence>
<evidence type="ECO:0000313" key="7">
    <source>
        <dbReference type="Proteomes" id="UP000283426"/>
    </source>
</evidence>
<keyword evidence="1" id="KW-0732">Signal</keyword>
<proteinExistence type="predicted"/>
<evidence type="ECO:0000313" key="5">
    <source>
        <dbReference type="EMBL" id="RGV30398.1"/>
    </source>
</evidence>
<dbReference type="EMBL" id="QRYW01000002">
    <property type="protein sequence ID" value="RGV30398.1"/>
    <property type="molecule type" value="Genomic_DNA"/>
</dbReference>
<dbReference type="OMA" id="FEMINEN"/>
<accession>A0A1Y3Y9L9</accession>
<comment type="caution">
    <text evidence="6">The sequence shown here is derived from an EMBL/GenBank/DDBJ whole genome shotgun (WGS) entry which is preliminary data.</text>
</comment>
<organism evidence="6 9">
    <name type="scientific">Odoribacter splanchnicus</name>
    <dbReference type="NCBI Taxonomy" id="28118"/>
    <lineage>
        <taxon>Bacteria</taxon>
        <taxon>Pseudomonadati</taxon>
        <taxon>Bacteroidota</taxon>
        <taxon>Bacteroidia</taxon>
        <taxon>Bacteroidales</taxon>
        <taxon>Odoribacteraceae</taxon>
        <taxon>Odoribacter</taxon>
    </lineage>
</organism>
<dbReference type="AlphaFoldDB" id="A0A1Y3Y9L9"/>
<dbReference type="EMBL" id="QRYC01000028">
    <property type="protein sequence ID" value="RGU54603.1"/>
    <property type="molecule type" value="Genomic_DNA"/>
</dbReference>
<reference evidence="3" key="3">
    <citation type="submission" date="2023-01" db="EMBL/GenBank/DDBJ databases">
        <title>Human gut microbiome strain richness.</title>
        <authorList>
            <person name="Chen-Liaw A."/>
        </authorList>
    </citation>
    <scope>NUCLEOTIDE SEQUENCE</scope>
    <source>
        <strain evidence="3">RTP21484st1_B7_RTP21484_190118</strain>
    </source>
</reference>
<evidence type="ECO:0000313" key="8">
    <source>
        <dbReference type="Proteomes" id="UP000284243"/>
    </source>
</evidence>
<evidence type="ECO:0000313" key="9">
    <source>
        <dbReference type="Proteomes" id="UP000284434"/>
    </source>
</evidence>
<dbReference type="EMBL" id="JAKNDN010000041">
    <property type="protein sequence ID" value="MCG4961661.1"/>
    <property type="molecule type" value="Genomic_DNA"/>
</dbReference>
<dbReference type="Proteomes" id="UP001199750">
    <property type="component" value="Unassembled WGS sequence"/>
</dbReference>